<evidence type="ECO:0000313" key="12">
    <source>
        <dbReference type="EMBL" id="CBJ29305.1"/>
    </source>
</evidence>
<dbReference type="PROSITE" id="PS50245">
    <property type="entry name" value="CAP_GLY_2"/>
    <property type="match status" value="1"/>
</dbReference>
<dbReference type="InterPro" id="IPR011992">
    <property type="entry name" value="EF-hand-dom_pair"/>
</dbReference>
<comment type="similarity">
    <text evidence="2 8">Belongs to the PPP phosphatase family.</text>
</comment>
<keyword evidence="4" id="KW-0677">Repeat</keyword>
<keyword evidence="7" id="KW-0464">Manganese</keyword>
<dbReference type="InParanoid" id="D7FKA0"/>
<dbReference type="Proteomes" id="UP000002630">
    <property type="component" value="Linkage Group LG12"/>
</dbReference>
<feature type="domain" description="EF-hand" evidence="10">
    <location>
        <begin position="845"/>
        <end position="880"/>
    </location>
</feature>
<dbReference type="InterPro" id="IPR018247">
    <property type="entry name" value="EF_Hand_1_Ca_BS"/>
</dbReference>
<dbReference type="STRING" id="2880.D7FKA0"/>
<feature type="domain" description="EF-hand" evidence="10">
    <location>
        <begin position="743"/>
        <end position="778"/>
    </location>
</feature>
<dbReference type="eggNOG" id="KOG0971">
    <property type="taxonomic scope" value="Eukaryota"/>
</dbReference>
<dbReference type="GO" id="GO:0004722">
    <property type="term" value="F:protein serine/threonine phosphatase activity"/>
    <property type="evidence" value="ECO:0007669"/>
    <property type="project" value="UniProtKB-EC"/>
</dbReference>
<evidence type="ECO:0000313" key="13">
    <source>
        <dbReference type="Proteomes" id="UP000002630"/>
    </source>
</evidence>
<dbReference type="PROSITE" id="PS00018">
    <property type="entry name" value="EF_HAND_1"/>
    <property type="match status" value="4"/>
</dbReference>
<dbReference type="SUPFAM" id="SSF56300">
    <property type="entry name" value="Metallo-dependent phosphatases"/>
    <property type="match status" value="1"/>
</dbReference>
<evidence type="ECO:0000256" key="3">
    <source>
        <dbReference type="ARBA" id="ARBA00022723"/>
    </source>
</evidence>
<evidence type="ECO:0000256" key="5">
    <source>
        <dbReference type="ARBA" id="ARBA00022801"/>
    </source>
</evidence>
<evidence type="ECO:0000256" key="6">
    <source>
        <dbReference type="ARBA" id="ARBA00022837"/>
    </source>
</evidence>
<evidence type="ECO:0000256" key="8">
    <source>
        <dbReference type="RuleBase" id="RU004273"/>
    </source>
</evidence>
<dbReference type="InterPro" id="IPR002048">
    <property type="entry name" value="EF_hand_dom"/>
</dbReference>
<feature type="domain" description="EF-hand" evidence="10">
    <location>
        <begin position="633"/>
        <end position="668"/>
    </location>
</feature>
<dbReference type="AlphaFoldDB" id="D7FKA0"/>
<sequence>MPCFVSPPPRGAHSQLAVTLAFRTTAQRVAYAGEVHFAPGEHVGVDLDEAVGNCNGTVEGKTYFTCEPKHGVLTPVENVTYEEVADKSANASPQSVSRKILARRKAAKERNSKVWNKLDNMNEQLAIKRSMQLMSLFGTANSSKDLLDVEPNFDDDPDDSGGPKLEFPITEPQILKLMEAFKEGRTLNIKYAWPLVKKAKDLFAKEATIQECGVAKDGKMTVVGDIHGQLQDLFSIFTINGIPCPQNHYIFNGDFVDRGPCGSEVLFTLCAFKVMQPDCIRLNRGNHESRQQNKIMGFEEEIFEKYAGPNGRLLLRACHELFDALPLCALIQERIFVVHGGLFPHDGVTLNHIKGMSRKREPPIHGNSFEDQIFEAMLWSDPRPIQGRQMSARGAGVEFGQDITHEFLRTNHAALIIRSHECVREGFELLHSGRLITLFSASRYCGMQTNKGAFLTIGPELQPEIQQFYAHSVSETCFDQDTMQRETEERLETEAVNMIIERLLDLKPSLYWHYTREDRTKSGRVSKVQWANGLNLVLQLDVPFLSYVDRLAEVEEDGSINYTKFLERYRVQVSGLNAGQWQDAIVDQICERIFVAMGAGDVQSAFDYFDVDGDGNIEYEEFVNALKALEIGLSDDQVFELMRGLDKDCDSTIDLEEFASRFAPVFTRLNMKQDEEITKVIAGRRCSLVLTPTQENQMVELITKLLKRYMTMEKAYGELDKDDVGFLTYDELADKLIALGTTLAKADLVSLAADIDTDNDKKISKAEFKRAFRVTDRRGSVGRQSIQIANPDELVKQLKAQEDERSERVQTGSSVSSGGEPGGRLMQEVGWQEGVIQSVANFMFQNRRQLAGAYRSFDLDGDGSVDREEFRFGMRKMNQVFSSPLTDDQIDAIMDALDTDGDGTLSYNEFLAGFAVVDTTKSTPSSSAPSSPPKTP</sequence>
<dbReference type="EMBL" id="FN648013">
    <property type="protein sequence ID" value="CBJ29305.1"/>
    <property type="molecule type" value="Genomic_DNA"/>
</dbReference>
<dbReference type="EMBL" id="FN649737">
    <property type="protein sequence ID" value="CBJ29305.1"/>
    <property type="molecule type" value="Genomic_DNA"/>
</dbReference>
<evidence type="ECO:0000256" key="4">
    <source>
        <dbReference type="ARBA" id="ARBA00022737"/>
    </source>
</evidence>
<feature type="domain" description="EF-hand" evidence="10">
    <location>
        <begin position="885"/>
        <end position="920"/>
    </location>
</feature>
<dbReference type="InterPro" id="IPR000938">
    <property type="entry name" value="CAP-Gly_domain"/>
</dbReference>
<comment type="catalytic activity">
    <reaction evidence="8">
        <text>O-phospho-L-threonyl-[protein] + H2O = L-threonyl-[protein] + phosphate</text>
        <dbReference type="Rhea" id="RHEA:47004"/>
        <dbReference type="Rhea" id="RHEA-COMP:11060"/>
        <dbReference type="Rhea" id="RHEA-COMP:11605"/>
        <dbReference type="ChEBI" id="CHEBI:15377"/>
        <dbReference type="ChEBI" id="CHEBI:30013"/>
        <dbReference type="ChEBI" id="CHEBI:43474"/>
        <dbReference type="ChEBI" id="CHEBI:61977"/>
        <dbReference type="EC" id="3.1.3.16"/>
    </reaction>
</comment>
<dbReference type="Pfam" id="PF08321">
    <property type="entry name" value="PPP5"/>
    <property type="match status" value="1"/>
</dbReference>
<keyword evidence="5 8" id="KW-0378">Hydrolase</keyword>
<dbReference type="InterPro" id="IPR029052">
    <property type="entry name" value="Metallo-depent_PP-like"/>
</dbReference>
<dbReference type="InterPro" id="IPR013235">
    <property type="entry name" value="PPP_dom"/>
</dbReference>
<dbReference type="Pfam" id="PF00149">
    <property type="entry name" value="Metallophos"/>
    <property type="match status" value="1"/>
</dbReference>
<dbReference type="InterPro" id="IPR051134">
    <property type="entry name" value="PPP_phosphatase"/>
</dbReference>
<evidence type="ECO:0000256" key="1">
    <source>
        <dbReference type="ARBA" id="ARBA00001936"/>
    </source>
</evidence>
<dbReference type="PROSITE" id="PS50222">
    <property type="entry name" value="EF_HAND_2"/>
    <property type="match status" value="6"/>
</dbReference>
<accession>D7FKA0</accession>
<dbReference type="Pfam" id="PF01302">
    <property type="entry name" value="CAP_GLY"/>
    <property type="match status" value="1"/>
</dbReference>
<dbReference type="Gene3D" id="2.30.30.190">
    <property type="entry name" value="CAP Gly-rich-like domain"/>
    <property type="match status" value="1"/>
</dbReference>
<feature type="region of interest" description="Disordered" evidence="9">
    <location>
        <begin position="799"/>
        <end position="823"/>
    </location>
</feature>
<dbReference type="EC" id="3.1.3.16" evidence="8"/>
<feature type="domain" description="EF-hand" evidence="10">
    <location>
        <begin position="707"/>
        <end position="742"/>
    </location>
</feature>
<evidence type="ECO:0000256" key="9">
    <source>
        <dbReference type="SAM" id="MobiDB-lite"/>
    </source>
</evidence>
<dbReference type="PROSITE" id="PS00125">
    <property type="entry name" value="SER_THR_PHOSPHATASE"/>
    <property type="match status" value="1"/>
</dbReference>
<dbReference type="SMART" id="SM01052">
    <property type="entry name" value="CAP_GLY"/>
    <property type="match status" value="1"/>
</dbReference>
<dbReference type="eggNOG" id="KOG0377">
    <property type="taxonomic scope" value="Eukaryota"/>
</dbReference>
<organism evidence="12 13">
    <name type="scientific">Ectocarpus siliculosus</name>
    <name type="common">Brown alga</name>
    <name type="synonym">Conferva siliculosa</name>
    <dbReference type="NCBI Taxonomy" id="2880"/>
    <lineage>
        <taxon>Eukaryota</taxon>
        <taxon>Sar</taxon>
        <taxon>Stramenopiles</taxon>
        <taxon>Ochrophyta</taxon>
        <taxon>PX clade</taxon>
        <taxon>Phaeophyceae</taxon>
        <taxon>Ectocarpales</taxon>
        <taxon>Ectocarpaceae</taxon>
        <taxon>Ectocarpus</taxon>
    </lineage>
</organism>
<name>D7FKA0_ECTSI</name>
<evidence type="ECO:0000256" key="2">
    <source>
        <dbReference type="ARBA" id="ARBA00008294"/>
    </source>
</evidence>
<gene>
    <name evidence="12" type="primary">PP</name>
    <name evidence="12" type="ORF">Esi_0142_0063</name>
</gene>
<evidence type="ECO:0000259" key="10">
    <source>
        <dbReference type="PROSITE" id="PS50222"/>
    </source>
</evidence>
<dbReference type="Gene3D" id="3.60.21.10">
    <property type="match status" value="1"/>
</dbReference>
<dbReference type="SMART" id="SM00054">
    <property type="entry name" value="EFh"/>
    <property type="match status" value="6"/>
</dbReference>
<dbReference type="InterPro" id="IPR006186">
    <property type="entry name" value="Ser/Thr-sp_prot-phosphatase"/>
</dbReference>
<dbReference type="CDD" id="cd00051">
    <property type="entry name" value="EFh"/>
    <property type="match status" value="3"/>
</dbReference>
<keyword evidence="6" id="KW-0106">Calcium</keyword>
<dbReference type="PRINTS" id="PR00114">
    <property type="entry name" value="STPHPHTASE"/>
</dbReference>
<reference evidence="12 13" key="1">
    <citation type="journal article" date="2010" name="Nature">
        <title>The Ectocarpus genome and the independent evolution of multicellularity in brown algae.</title>
        <authorList>
            <person name="Cock J.M."/>
            <person name="Sterck L."/>
            <person name="Rouze P."/>
            <person name="Scornet D."/>
            <person name="Allen A.E."/>
            <person name="Amoutzias G."/>
            <person name="Anthouard V."/>
            <person name="Artiguenave F."/>
            <person name="Aury J.M."/>
            <person name="Badger J.H."/>
            <person name="Beszteri B."/>
            <person name="Billiau K."/>
            <person name="Bonnet E."/>
            <person name="Bothwell J.H."/>
            <person name="Bowler C."/>
            <person name="Boyen C."/>
            <person name="Brownlee C."/>
            <person name="Carrano C.J."/>
            <person name="Charrier B."/>
            <person name="Cho G.Y."/>
            <person name="Coelho S.M."/>
            <person name="Collen J."/>
            <person name="Corre E."/>
            <person name="Da Silva C."/>
            <person name="Delage L."/>
            <person name="Delaroque N."/>
            <person name="Dittami S.M."/>
            <person name="Doulbeau S."/>
            <person name="Elias M."/>
            <person name="Farnham G."/>
            <person name="Gachon C.M."/>
            <person name="Gschloessl B."/>
            <person name="Heesch S."/>
            <person name="Jabbari K."/>
            <person name="Jubin C."/>
            <person name="Kawai H."/>
            <person name="Kimura K."/>
            <person name="Kloareg B."/>
            <person name="Kupper F.C."/>
            <person name="Lang D."/>
            <person name="Le Bail A."/>
            <person name="Leblanc C."/>
            <person name="Lerouge P."/>
            <person name="Lohr M."/>
            <person name="Lopez P.J."/>
            <person name="Martens C."/>
            <person name="Maumus F."/>
            <person name="Michel G."/>
            <person name="Miranda-Saavedra D."/>
            <person name="Morales J."/>
            <person name="Moreau H."/>
            <person name="Motomura T."/>
            <person name="Nagasato C."/>
            <person name="Napoli C.A."/>
            <person name="Nelson D.R."/>
            <person name="Nyvall-Collen P."/>
            <person name="Peters A.F."/>
            <person name="Pommier C."/>
            <person name="Potin P."/>
            <person name="Poulain J."/>
            <person name="Quesneville H."/>
            <person name="Read B."/>
            <person name="Rensing S.A."/>
            <person name="Ritter A."/>
            <person name="Rousvoal S."/>
            <person name="Samanta M."/>
            <person name="Samson G."/>
            <person name="Schroeder D.C."/>
            <person name="Segurens B."/>
            <person name="Strittmatter M."/>
            <person name="Tonon T."/>
            <person name="Tregear J.W."/>
            <person name="Valentin K."/>
            <person name="von Dassow P."/>
            <person name="Yamagishi T."/>
            <person name="Van de Peer Y."/>
            <person name="Wincker P."/>
        </authorList>
    </citation>
    <scope>NUCLEOTIDE SEQUENCE [LARGE SCALE GENOMIC DNA]</scope>
    <source>
        <strain evidence="13">Ec32 / CCAP1310/4</strain>
    </source>
</reference>
<dbReference type="SUPFAM" id="SSF74924">
    <property type="entry name" value="Cap-Gly domain"/>
    <property type="match status" value="1"/>
</dbReference>
<dbReference type="OMA" id="NYNEFCS"/>
<feature type="domain" description="EF-hand" evidence="10">
    <location>
        <begin position="597"/>
        <end position="632"/>
    </location>
</feature>
<protein>
    <recommendedName>
        <fullName evidence="8">Serine/threonine-protein phosphatase</fullName>
        <ecNumber evidence="8">3.1.3.16</ecNumber>
    </recommendedName>
</protein>
<keyword evidence="3" id="KW-0479">Metal-binding</keyword>
<feature type="compositionally biased region" description="Basic and acidic residues" evidence="9">
    <location>
        <begin position="799"/>
        <end position="808"/>
    </location>
</feature>
<dbReference type="GO" id="GO:0005509">
    <property type="term" value="F:calcium ion binding"/>
    <property type="evidence" value="ECO:0007669"/>
    <property type="project" value="InterPro"/>
</dbReference>
<keyword evidence="13" id="KW-1185">Reference proteome</keyword>
<dbReference type="PANTHER" id="PTHR45668">
    <property type="entry name" value="SERINE/THREONINE-PROTEIN PHOSPHATASE 5-RELATED"/>
    <property type="match status" value="1"/>
</dbReference>
<dbReference type="PANTHER" id="PTHR45668:SF5">
    <property type="entry name" value="SERINE_THREONINE-PROTEIN PHOSPHATASE 5"/>
    <property type="match status" value="1"/>
</dbReference>
<feature type="domain" description="CAP-Gly" evidence="11">
    <location>
        <begin position="33"/>
        <end position="75"/>
    </location>
</feature>
<dbReference type="InterPro" id="IPR004843">
    <property type="entry name" value="Calcineurin-like_PHP"/>
</dbReference>
<dbReference type="InterPro" id="IPR036859">
    <property type="entry name" value="CAP-Gly_dom_sf"/>
</dbReference>
<dbReference type="Gene3D" id="1.10.238.10">
    <property type="entry name" value="EF-hand"/>
    <property type="match status" value="3"/>
</dbReference>
<comment type="cofactor">
    <cofactor evidence="1">
        <name>Mn(2+)</name>
        <dbReference type="ChEBI" id="CHEBI:29035"/>
    </cofactor>
</comment>
<evidence type="ECO:0000259" key="11">
    <source>
        <dbReference type="PROSITE" id="PS50245"/>
    </source>
</evidence>
<dbReference type="OrthoDB" id="445564at2759"/>
<dbReference type="SMART" id="SM00156">
    <property type="entry name" value="PP2Ac"/>
    <property type="match status" value="1"/>
</dbReference>
<evidence type="ECO:0000256" key="7">
    <source>
        <dbReference type="ARBA" id="ARBA00023211"/>
    </source>
</evidence>
<proteinExistence type="inferred from homology"/>
<dbReference type="Pfam" id="PF13499">
    <property type="entry name" value="EF-hand_7"/>
    <property type="match status" value="3"/>
</dbReference>
<dbReference type="SUPFAM" id="SSF47473">
    <property type="entry name" value="EF-hand"/>
    <property type="match status" value="2"/>
</dbReference>